<gene>
    <name evidence="1" type="ORF">ELH03_29840</name>
</gene>
<keyword evidence="2" id="KW-1185">Reference proteome</keyword>
<organism evidence="1 2">
    <name type="scientific">Rhizobium beringeri</name>
    <dbReference type="NCBI Taxonomy" id="3019934"/>
    <lineage>
        <taxon>Bacteria</taxon>
        <taxon>Pseudomonadati</taxon>
        <taxon>Pseudomonadota</taxon>
        <taxon>Alphaproteobacteria</taxon>
        <taxon>Hyphomicrobiales</taxon>
        <taxon>Rhizobiaceae</taxon>
        <taxon>Rhizobium/Agrobacterium group</taxon>
        <taxon>Rhizobium</taxon>
    </lineage>
</organism>
<dbReference type="EMBL" id="SILG01000004">
    <property type="protein sequence ID" value="TBE59884.1"/>
    <property type="molecule type" value="Genomic_DNA"/>
</dbReference>
<dbReference type="SUPFAM" id="SSF51658">
    <property type="entry name" value="Xylose isomerase-like"/>
    <property type="match status" value="1"/>
</dbReference>
<reference evidence="1 2" key="1">
    <citation type="submission" date="2019-02" db="EMBL/GenBank/DDBJ databases">
        <title>The genomic architecture of introgression among sibling species of bacteria.</title>
        <authorList>
            <person name="Cavassim M.I.A."/>
            <person name="Moeskjaer S."/>
            <person name="Moslemi C."/>
            <person name="Fields B."/>
            <person name="Bachmann A."/>
            <person name="Vilhjalmsson B."/>
            <person name="Schierup M.H."/>
            <person name="Young J.P.W."/>
            <person name="Andersen S.U."/>
        </authorList>
    </citation>
    <scope>NUCLEOTIDE SEQUENCE [LARGE SCALE GENOMIC DNA]</scope>
    <source>
        <strain evidence="1 2">SM51</strain>
        <plasmid evidence="1">pSM51_Rh04</plasmid>
    </source>
</reference>
<dbReference type="InterPro" id="IPR036237">
    <property type="entry name" value="Xyl_isomerase-like_sf"/>
</dbReference>
<evidence type="ECO:0000313" key="2">
    <source>
        <dbReference type="Proteomes" id="UP000291302"/>
    </source>
</evidence>
<name>A0ABY1XJ35_9HYPH</name>
<proteinExistence type="predicted"/>
<accession>A0ABY1XJ35</accession>
<keyword evidence="1" id="KW-0614">Plasmid</keyword>
<comment type="caution">
    <text evidence="1">The sequence shown here is derived from an EMBL/GenBank/DDBJ whole genome shotgun (WGS) entry which is preliminary data.</text>
</comment>
<sequence>MMAIQVKDTHALGTIAEGGWAAMGDGIVDWKSLWPLFDTTPADHLVVEHDEPEGWRRIAQRSYDYLVACGARG</sequence>
<protein>
    <recommendedName>
        <fullName evidence="3">Sugar phosphate isomerase/epimerase</fullName>
    </recommendedName>
</protein>
<evidence type="ECO:0000313" key="1">
    <source>
        <dbReference type="EMBL" id="TBE59884.1"/>
    </source>
</evidence>
<evidence type="ECO:0008006" key="3">
    <source>
        <dbReference type="Google" id="ProtNLM"/>
    </source>
</evidence>
<geneLocation type="plasmid" evidence="1">
    <name>pSM51_Rh04</name>
</geneLocation>
<dbReference type="RefSeq" id="WP_130806847.1">
    <property type="nucleotide sequence ID" value="NZ_CP140853.1"/>
</dbReference>
<dbReference type="Gene3D" id="3.20.20.150">
    <property type="entry name" value="Divalent-metal-dependent TIM barrel enzymes"/>
    <property type="match status" value="1"/>
</dbReference>
<dbReference type="Proteomes" id="UP000291302">
    <property type="component" value="Unassembled WGS sequence"/>
</dbReference>